<name>A0A0G0UD46_9BACT</name>
<keyword evidence="1" id="KW-1133">Transmembrane helix</keyword>
<dbReference type="EMBL" id="LBYI01000051">
    <property type="protein sequence ID" value="KKR48077.1"/>
    <property type="molecule type" value="Genomic_DNA"/>
</dbReference>
<keyword evidence="1" id="KW-0472">Membrane</keyword>
<protein>
    <submittedName>
        <fullName evidence="2">Uncharacterized protein</fullName>
    </submittedName>
</protein>
<evidence type="ECO:0000313" key="2">
    <source>
        <dbReference type="EMBL" id="KKR48077.1"/>
    </source>
</evidence>
<sequence length="214" mass="23523">MDQSSSTKILGKLGLSILAISLVDLLFLNWWVYRYDKLKVKNENVQQRVIERDLSPSPTPVLSPAPSPAADNNVEKDVKVSTVNRTETVVQTSQKEIFIPLGSSSTKSNSYAELAGLEVTIDPSKYWAIDSMIFEASLWVDGGNGRAWAQLYVVDDKNPLIESQVSNPTSGGVLKSSGKIPIPSTSKTFRVQAKTDLVDYAAHVENARIKITLR</sequence>
<feature type="transmembrane region" description="Helical" evidence="1">
    <location>
        <begin position="13"/>
        <end position="33"/>
    </location>
</feature>
<evidence type="ECO:0000313" key="3">
    <source>
        <dbReference type="Proteomes" id="UP000034531"/>
    </source>
</evidence>
<dbReference type="Proteomes" id="UP000034531">
    <property type="component" value="Unassembled WGS sequence"/>
</dbReference>
<accession>A0A0G0UD46</accession>
<proteinExistence type="predicted"/>
<evidence type="ECO:0000256" key="1">
    <source>
        <dbReference type="SAM" id="Phobius"/>
    </source>
</evidence>
<dbReference type="AlphaFoldDB" id="A0A0G0UD46"/>
<gene>
    <name evidence="2" type="ORF">UT84_C0051G0002</name>
</gene>
<organism evidence="2 3">
    <name type="scientific">Candidatus Curtissbacteria bacterium GW2011_GWA1_40_16</name>
    <dbReference type="NCBI Taxonomy" id="1618405"/>
    <lineage>
        <taxon>Bacteria</taxon>
        <taxon>Candidatus Curtissiibacteriota</taxon>
    </lineage>
</organism>
<comment type="caution">
    <text evidence="2">The sequence shown here is derived from an EMBL/GenBank/DDBJ whole genome shotgun (WGS) entry which is preliminary data.</text>
</comment>
<keyword evidence="1" id="KW-0812">Transmembrane</keyword>
<reference evidence="2 3" key="1">
    <citation type="journal article" date="2015" name="Nature">
        <title>rRNA introns, odd ribosomes, and small enigmatic genomes across a large radiation of phyla.</title>
        <authorList>
            <person name="Brown C.T."/>
            <person name="Hug L.A."/>
            <person name="Thomas B.C."/>
            <person name="Sharon I."/>
            <person name="Castelle C.J."/>
            <person name="Singh A."/>
            <person name="Wilkins M.J."/>
            <person name="Williams K.H."/>
            <person name="Banfield J.F."/>
        </authorList>
    </citation>
    <scope>NUCLEOTIDE SEQUENCE [LARGE SCALE GENOMIC DNA]</scope>
</reference>